<accession>A0A2A2WSY8</accession>
<evidence type="ECO:0000313" key="2">
    <source>
        <dbReference type="Proteomes" id="UP000218810"/>
    </source>
</evidence>
<dbReference type="OrthoDB" id="4772924at2"/>
<comment type="caution">
    <text evidence="1">The sequence shown here is derived from an EMBL/GenBank/DDBJ whole genome shotgun (WGS) entry which is preliminary data.</text>
</comment>
<organism evidence="1 2">
    <name type="scientific">Dietzia natronolimnaea</name>
    <dbReference type="NCBI Taxonomy" id="161920"/>
    <lineage>
        <taxon>Bacteria</taxon>
        <taxon>Bacillati</taxon>
        <taxon>Actinomycetota</taxon>
        <taxon>Actinomycetes</taxon>
        <taxon>Mycobacteriales</taxon>
        <taxon>Dietziaceae</taxon>
        <taxon>Dietzia</taxon>
    </lineage>
</organism>
<keyword evidence="2" id="KW-1185">Reference proteome</keyword>
<dbReference type="EMBL" id="NTGA01000007">
    <property type="protein sequence ID" value="PAY24306.1"/>
    <property type="molecule type" value="Genomic_DNA"/>
</dbReference>
<evidence type="ECO:0008006" key="3">
    <source>
        <dbReference type="Google" id="ProtNLM"/>
    </source>
</evidence>
<gene>
    <name evidence="1" type="ORF">CEY15_04815</name>
</gene>
<dbReference type="Proteomes" id="UP000218810">
    <property type="component" value="Unassembled WGS sequence"/>
</dbReference>
<sequence length="181" mass="19648">MALAIIILALIGTTLAIAGRVLFPQIDSPGHVDAIVVVAGSSDDRYAYARFLAESGTADRVLVSRPTGNRAYFDEIDSYCAASPVRAPDGRDIEIECFTPDTNTTSGEVSATTRIAHENGWDSLLAVTYWGHVSRVRIYLQQCFSGDVYVTDTPRSTRISKRYALTHEIGGHVKAILQPAC</sequence>
<protein>
    <recommendedName>
        <fullName evidence="3">DUF218 domain-containing protein</fullName>
    </recommendedName>
</protein>
<dbReference type="AlphaFoldDB" id="A0A2A2WSY8"/>
<name>A0A2A2WSY8_9ACTN</name>
<proteinExistence type="predicted"/>
<evidence type="ECO:0000313" key="1">
    <source>
        <dbReference type="EMBL" id="PAY24306.1"/>
    </source>
</evidence>
<reference evidence="2" key="1">
    <citation type="submission" date="2017-09" db="EMBL/GenBank/DDBJ databases">
        <authorList>
            <person name="Zhang Y."/>
            <person name="Huang X."/>
            <person name="Liu J."/>
            <person name="Lu L."/>
            <person name="Peng K."/>
        </authorList>
    </citation>
    <scope>NUCLEOTIDE SEQUENCE [LARGE SCALE GENOMIC DNA]</scope>
    <source>
        <strain evidence="2">S-XJ-1</strain>
    </source>
</reference>